<dbReference type="EnsemblMetazoa" id="LLOJ008778-RA">
    <property type="protein sequence ID" value="LLOJ008778-PA"/>
    <property type="gene ID" value="LLOJ008778"/>
</dbReference>
<evidence type="ECO:0000313" key="2">
    <source>
        <dbReference type="EnsemblMetazoa" id="LLOJ008778-PA"/>
    </source>
</evidence>
<dbReference type="GO" id="GO:0004500">
    <property type="term" value="F:dopamine beta-monooxygenase activity"/>
    <property type="evidence" value="ECO:0007669"/>
    <property type="project" value="InterPro"/>
</dbReference>
<dbReference type="GO" id="GO:0005507">
    <property type="term" value="F:copper ion binding"/>
    <property type="evidence" value="ECO:0007669"/>
    <property type="project" value="InterPro"/>
</dbReference>
<dbReference type="InterPro" id="IPR000323">
    <property type="entry name" value="Cu2_ascorb_mOase_N"/>
</dbReference>
<dbReference type="EMBL" id="AJWK01029868">
    <property type="status" value="NOT_ANNOTATED_CDS"/>
    <property type="molecule type" value="Genomic_DNA"/>
</dbReference>
<feature type="domain" description="Copper type II ascorbate-dependent monooxygenase N-terminal" evidence="1">
    <location>
        <begin position="149"/>
        <end position="244"/>
    </location>
</feature>
<dbReference type="PANTHER" id="PTHR10157:SF40">
    <property type="entry name" value="MOXD1 HOMOLOG 2"/>
    <property type="match status" value="1"/>
</dbReference>
<evidence type="ECO:0000259" key="1">
    <source>
        <dbReference type="Pfam" id="PF01082"/>
    </source>
</evidence>
<name>A0A1B0CUZ3_LUTLO</name>
<dbReference type="InterPro" id="IPR000945">
    <property type="entry name" value="DBH-like"/>
</dbReference>
<dbReference type="AlphaFoldDB" id="A0A1B0CUZ3"/>
<dbReference type="VEuPathDB" id="VectorBase:LLONM1_010824"/>
<dbReference type="EMBL" id="AJWK01029867">
    <property type="status" value="NOT_ANNOTATED_CDS"/>
    <property type="molecule type" value="Genomic_DNA"/>
</dbReference>
<organism evidence="2 3">
    <name type="scientific">Lutzomyia longipalpis</name>
    <name type="common">Sand fly</name>
    <dbReference type="NCBI Taxonomy" id="7200"/>
    <lineage>
        <taxon>Eukaryota</taxon>
        <taxon>Metazoa</taxon>
        <taxon>Ecdysozoa</taxon>
        <taxon>Arthropoda</taxon>
        <taxon>Hexapoda</taxon>
        <taxon>Insecta</taxon>
        <taxon>Pterygota</taxon>
        <taxon>Neoptera</taxon>
        <taxon>Endopterygota</taxon>
        <taxon>Diptera</taxon>
        <taxon>Nematocera</taxon>
        <taxon>Psychodoidea</taxon>
        <taxon>Psychodidae</taxon>
        <taxon>Lutzomyia</taxon>
        <taxon>Lutzomyia</taxon>
    </lineage>
</organism>
<dbReference type="GO" id="GO:0006589">
    <property type="term" value="P:octopamine biosynthetic process"/>
    <property type="evidence" value="ECO:0007669"/>
    <property type="project" value="TreeGrafter"/>
</dbReference>
<evidence type="ECO:0000313" key="3">
    <source>
        <dbReference type="Proteomes" id="UP000092461"/>
    </source>
</evidence>
<keyword evidence="3" id="KW-1185">Reference proteome</keyword>
<dbReference type="Pfam" id="PF01082">
    <property type="entry name" value="Cu2_monooxygen"/>
    <property type="match status" value="1"/>
</dbReference>
<dbReference type="EMBL" id="AJWK01029870">
    <property type="status" value="NOT_ANNOTATED_CDS"/>
    <property type="molecule type" value="Genomic_DNA"/>
</dbReference>
<protein>
    <recommendedName>
        <fullName evidence="1">Copper type II ascorbate-dependent monooxygenase N-terminal domain-containing protein</fullName>
    </recommendedName>
</protein>
<dbReference type="SUPFAM" id="SSF49742">
    <property type="entry name" value="PHM/PNGase F"/>
    <property type="match status" value="3"/>
</dbReference>
<dbReference type="InterPro" id="IPR036939">
    <property type="entry name" value="Cu2_ascorb_mOase_N_sf"/>
</dbReference>
<dbReference type="VEuPathDB" id="VectorBase:LLOJ008778"/>
<dbReference type="EMBL" id="AJWK01029869">
    <property type="status" value="NOT_ANNOTATED_CDS"/>
    <property type="molecule type" value="Genomic_DNA"/>
</dbReference>
<dbReference type="GO" id="GO:0042421">
    <property type="term" value="P:norepinephrine biosynthetic process"/>
    <property type="evidence" value="ECO:0007669"/>
    <property type="project" value="TreeGrafter"/>
</dbReference>
<dbReference type="GO" id="GO:0030667">
    <property type="term" value="C:secretory granule membrane"/>
    <property type="evidence" value="ECO:0007669"/>
    <property type="project" value="TreeGrafter"/>
</dbReference>
<dbReference type="GO" id="GO:0042420">
    <property type="term" value="P:dopamine catabolic process"/>
    <property type="evidence" value="ECO:0007669"/>
    <property type="project" value="TreeGrafter"/>
</dbReference>
<proteinExistence type="predicted"/>
<reference evidence="2" key="1">
    <citation type="submission" date="2020-05" db="UniProtKB">
        <authorList>
            <consortium name="EnsemblMetazoa"/>
        </authorList>
    </citation>
    <scope>IDENTIFICATION</scope>
    <source>
        <strain evidence="2">Jacobina</strain>
    </source>
</reference>
<accession>A0A1B0CUZ3</accession>
<sequence>MRVIFMYHEGEPRRGAVTPGSLPKPLEAYRGYQSLFLTQRVSQDSIRLDLKVRTLELRNQDVELPQNDATLYWCKIFKLTDINKKHHLVKNDTMRVIFMYHEGEPRRGAVTPGSLPKPLEAYRGYQSLFLTQRVSQDSIRLDLKVRTLELRNQDVELPQNDATLYWCKIFKLTDINKKHHLVKYEPVFESTASRPYMHHIVLYECQGSSSELEMLSREQGRPCFQPDNPRQCNVVVATWARGSEYEPVFESTASRPYMHHIVLYECQGSSSELEMLSREQGRPCFQPDNPRQCNVVVATWARGSE</sequence>
<dbReference type="Gene3D" id="2.60.120.310">
    <property type="entry name" value="Copper type II, ascorbate-dependent monooxygenase, N-terminal domain"/>
    <property type="match status" value="3"/>
</dbReference>
<dbReference type="GO" id="GO:0005615">
    <property type="term" value="C:extracellular space"/>
    <property type="evidence" value="ECO:0007669"/>
    <property type="project" value="TreeGrafter"/>
</dbReference>
<dbReference type="InterPro" id="IPR008977">
    <property type="entry name" value="PHM/PNGase_F_dom_sf"/>
</dbReference>
<dbReference type="Proteomes" id="UP000092461">
    <property type="component" value="Unassembled WGS sequence"/>
</dbReference>
<dbReference type="PANTHER" id="PTHR10157">
    <property type="entry name" value="DOPAMINE BETA HYDROXYLASE RELATED"/>
    <property type="match status" value="1"/>
</dbReference>